<feature type="compositionally biased region" description="Basic and acidic residues" evidence="5">
    <location>
        <begin position="635"/>
        <end position="644"/>
    </location>
</feature>
<feature type="compositionally biased region" description="Basic residues" evidence="5">
    <location>
        <begin position="535"/>
        <end position="553"/>
    </location>
</feature>
<feature type="compositionally biased region" description="Low complexity" evidence="5">
    <location>
        <begin position="777"/>
        <end position="789"/>
    </location>
</feature>
<feature type="compositionally biased region" description="Low complexity" evidence="5">
    <location>
        <begin position="1220"/>
        <end position="1232"/>
    </location>
</feature>
<dbReference type="Proteomes" id="UP000812440">
    <property type="component" value="Chromosome 6"/>
</dbReference>
<feature type="compositionally biased region" description="Polar residues" evidence="5">
    <location>
        <begin position="808"/>
        <end position="829"/>
    </location>
</feature>
<keyword evidence="4" id="KW-0413">Isomerase</keyword>
<dbReference type="OrthoDB" id="9909290at2759"/>
<sequence>MGEKARPQCYFDVEINREPIGRIVFQLFSDVCPKTCMNFLCLCTGDRGNGKVTGKKLCYKGSTFHRVVKNFMIQGGDISEGNGKGGESIYGGYFKDENFILKHDRAFLLSMANRGMNTNGSQFFITTKAAPHLDGVHVVFGLVISGFEWIEQIECLKTDPASRPYADVRVIDCGLLVAKPAKEDKVKRPACRSQEPDLSSKSSTPSSSSSSSESSSSESEAEIERIRRKKRKRRAKVKHSKRRRKETKRREEPKEKSPLRERSDKNHVAEDKEVSGKREKPVVRPEEIPPVPENRFLLRRDVPAPNPEPDQKPASVAPEKNDVQKAPLSKSGRRIRGRGTIRYHTPPRSRSQSESENNGESSETPPHWKEEMQRLRAYKPPSGEKWSKGDKLNDRLSNRWEDGSLSQRSSSWSHDSYRSNGSQERASRSKNRKKDKKIKHKKKSKKIKHSKKHKLSKKQETYRSSSRKSKSSQDRLKQSLSASSRDSSKRLQSKSNKERSSSVHSSRGELSDSRSRSRSYSRESMRSRMDSKSSSRSRSHSGGRSSVKSRSKNKSGSASNSVSKHLKTELQAAKTKEKPPNESKPVAELGKILGHQTEKLVMPTTVSNDNIPEIPISDSPPPSRWKPGQKPWKPSYERMQEIKVKASNVLPSHGRYAEGNHKESSHRKRRFSSDSEHSDYSSSSGYHRKSKVRSSQSRSYSKSYSRSRSRSSSRSELHSQTDSSDDRSSSYDSKEKRRHSRRSSVKKRKNATKGKSSISKSPSRKAMETHSSKDNSRNSSSESSSAADEAGTKEMEDFKNHNSEKGTQEQNTIEHANDQPKQMSENGSELPQVIINDKELSEQESSNVRQQSNCQVGLIDLMVENSLSSGKEEGEASSESDTDAASKSPTPSDLVNSPGNVPEQDVLLSRSTSPERTKSKSKRAKRRSGKKSSKKSHLKKSKEKSKKKKEKKQKVQKKKPVFRWQPPLEFEEEEEEEMVREKAEVEKKGVAEKQDGVQEKTFEEVKLSSKKGNATSKLLQVNNEVCKEPSENVAPVMSQEKGGDNRAMPGIKKSPRLAVKVPQLSNSSSQEDTGQTLSHLKVEINSTGKTESHETNVQNAPPLTAAPVTEKLQGSPLLPGTSANPEMAAGDNKWKPLQGQSTLQSVKPPSISLTTPTEQEKKSQGLRIEIKSKNKVRPGSLFDEVRKTARLNHRPRNQESSSEEQSSSEDERSRSESQMRSRSKSRSVSSQRSRSRSYSRSRSRSRSSSYSSRSRSYSRSRSRDTYRGHRSRTRSRSYRSYSRTYHRSRSRSSYDRHRRSRSRSYTYDSYDSRSRSRSPDYYRSSSYDRRSRSRSSFVSDSDSDRSYRHRRRRSGRS</sequence>
<evidence type="ECO:0000259" key="6">
    <source>
        <dbReference type="PROSITE" id="PS50072"/>
    </source>
</evidence>
<feature type="compositionally biased region" description="Polar residues" evidence="5">
    <location>
        <begin position="843"/>
        <end position="855"/>
    </location>
</feature>
<keyword evidence="8" id="KW-1185">Reference proteome</keyword>
<feature type="compositionally biased region" description="Basic and acidic residues" evidence="5">
    <location>
        <begin position="385"/>
        <end position="402"/>
    </location>
</feature>
<feature type="compositionally biased region" description="Basic residues" evidence="5">
    <location>
        <begin position="1233"/>
        <end position="1245"/>
    </location>
</feature>
<dbReference type="EMBL" id="JAACNH010000005">
    <property type="protein sequence ID" value="KAG8443477.1"/>
    <property type="molecule type" value="Genomic_DNA"/>
</dbReference>
<comment type="catalytic activity">
    <reaction evidence="1">
        <text>[protein]-peptidylproline (omega=180) = [protein]-peptidylproline (omega=0)</text>
        <dbReference type="Rhea" id="RHEA:16237"/>
        <dbReference type="Rhea" id="RHEA-COMP:10747"/>
        <dbReference type="Rhea" id="RHEA-COMP:10748"/>
        <dbReference type="ChEBI" id="CHEBI:83833"/>
        <dbReference type="ChEBI" id="CHEBI:83834"/>
        <dbReference type="EC" id="5.2.1.8"/>
    </reaction>
</comment>
<feature type="compositionally biased region" description="Basic and acidic residues" evidence="5">
    <location>
        <begin position="495"/>
        <end position="533"/>
    </location>
</feature>
<evidence type="ECO:0000256" key="4">
    <source>
        <dbReference type="ARBA" id="ARBA00023235"/>
    </source>
</evidence>
<name>A0A8T2JIW8_9PIPI</name>
<feature type="compositionally biased region" description="Polar residues" evidence="5">
    <location>
        <begin position="887"/>
        <end position="899"/>
    </location>
</feature>
<feature type="compositionally biased region" description="Low complexity" evidence="5">
    <location>
        <begin position="404"/>
        <end position="414"/>
    </location>
</feature>
<feature type="compositionally biased region" description="Basic and acidic residues" evidence="5">
    <location>
        <begin position="248"/>
        <end position="287"/>
    </location>
</feature>
<feature type="compositionally biased region" description="Low complexity" evidence="5">
    <location>
        <begin position="1246"/>
        <end position="1259"/>
    </location>
</feature>
<evidence type="ECO:0000256" key="2">
    <source>
        <dbReference type="ARBA" id="ARBA00013194"/>
    </source>
</evidence>
<dbReference type="InterPro" id="IPR020892">
    <property type="entry name" value="Cyclophilin-type_PPIase_CS"/>
</dbReference>
<feature type="region of interest" description="Disordered" evidence="5">
    <location>
        <begin position="184"/>
        <end position="976"/>
    </location>
</feature>
<dbReference type="PANTHER" id="PTHR11071:SF257">
    <property type="entry name" value="NK-TUMOR RECOGNITION PROTEIN"/>
    <property type="match status" value="1"/>
</dbReference>
<dbReference type="InterPro" id="IPR002130">
    <property type="entry name" value="Cyclophilin-type_PPIase_dom"/>
</dbReference>
<reference evidence="7" key="1">
    <citation type="thesis" date="2020" institute="ProQuest LLC" country="789 East Eisenhower Parkway, Ann Arbor, MI, USA">
        <title>Comparative Genomics and Chromosome Evolution.</title>
        <authorList>
            <person name="Mudd A.B."/>
        </authorList>
    </citation>
    <scope>NUCLEOTIDE SEQUENCE</scope>
    <source>
        <strain evidence="7">Female2</strain>
        <tissue evidence="7">Blood</tissue>
    </source>
</reference>
<dbReference type="PANTHER" id="PTHR11071">
    <property type="entry name" value="PEPTIDYL-PROLYL CIS-TRANS ISOMERASE"/>
    <property type="match status" value="1"/>
</dbReference>
<dbReference type="PROSITE" id="PS50072">
    <property type="entry name" value="CSA_PPIASE_2"/>
    <property type="match status" value="1"/>
</dbReference>
<dbReference type="EC" id="5.2.1.8" evidence="2"/>
<evidence type="ECO:0000256" key="3">
    <source>
        <dbReference type="ARBA" id="ARBA00023110"/>
    </source>
</evidence>
<dbReference type="GO" id="GO:0005739">
    <property type="term" value="C:mitochondrion"/>
    <property type="evidence" value="ECO:0007669"/>
    <property type="project" value="TreeGrafter"/>
</dbReference>
<feature type="compositionally biased region" description="Basic residues" evidence="5">
    <location>
        <begin position="1347"/>
        <end position="1357"/>
    </location>
</feature>
<feature type="compositionally biased region" description="Basic residues" evidence="5">
    <location>
        <begin position="1284"/>
        <end position="1302"/>
    </location>
</feature>
<feature type="compositionally biased region" description="Low complexity" evidence="5">
    <location>
        <begin position="348"/>
        <end position="365"/>
    </location>
</feature>
<keyword evidence="3" id="KW-0697">Rotamase</keyword>
<feature type="compositionally biased region" description="Basic and acidic residues" evidence="5">
    <location>
        <begin position="1209"/>
        <end position="1219"/>
    </location>
</feature>
<organism evidence="7 8">
    <name type="scientific">Hymenochirus boettgeri</name>
    <name type="common">Congo dwarf clawed frog</name>
    <dbReference type="NCBI Taxonomy" id="247094"/>
    <lineage>
        <taxon>Eukaryota</taxon>
        <taxon>Metazoa</taxon>
        <taxon>Chordata</taxon>
        <taxon>Craniata</taxon>
        <taxon>Vertebrata</taxon>
        <taxon>Euteleostomi</taxon>
        <taxon>Amphibia</taxon>
        <taxon>Batrachia</taxon>
        <taxon>Anura</taxon>
        <taxon>Pipoidea</taxon>
        <taxon>Pipidae</taxon>
        <taxon>Pipinae</taxon>
        <taxon>Hymenochirus</taxon>
    </lineage>
</organism>
<feature type="region of interest" description="Disordered" evidence="5">
    <location>
        <begin position="1084"/>
        <end position="1357"/>
    </location>
</feature>
<dbReference type="GO" id="GO:0006457">
    <property type="term" value="P:protein folding"/>
    <property type="evidence" value="ECO:0007669"/>
    <property type="project" value="InterPro"/>
</dbReference>
<dbReference type="GO" id="GO:0003755">
    <property type="term" value="F:peptidyl-prolyl cis-trans isomerase activity"/>
    <property type="evidence" value="ECO:0007669"/>
    <property type="project" value="UniProtKB-KW"/>
</dbReference>
<feature type="compositionally biased region" description="Basic residues" evidence="5">
    <location>
        <begin position="736"/>
        <end position="752"/>
    </location>
</feature>
<feature type="compositionally biased region" description="Basic and acidic residues" evidence="5">
    <location>
        <begin position="1158"/>
        <end position="1172"/>
    </location>
</feature>
<evidence type="ECO:0000313" key="8">
    <source>
        <dbReference type="Proteomes" id="UP000812440"/>
    </source>
</evidence>
<feature type="compositionally biased region" description="Polar residues" evidence="5">
    <location>
        <begin position="1138"/>
        <end position="1157"/>
    </location>
</feature>
<feature type="domain" description="PPIase cyclophilin-type" evidence="6">
    <location>
        <begin position="10"/>
        <end position="175"/>
    </location>
</feature>
<feature type="compositionally biased region" description="Low complexity" evidence="5">
    <location>
        <begin position="693"/>
        <end position="704"/>
    </location>
</feature>
<feature type="compositionally biased region" description="Basic residues" evidence="5">
    <location>
        <begin position="226"/>
        <end position="247"/>
    </location>
</feature>
<dbReference type="Gene3D" id="2.40.100.10">
    <property type="entry name" value="Cyclophilin-like"/>
    <property type="match status" value="1"/>
</dbReference>
<feature type="region of interest" description="Disordered" evidence="5">
    <location>
        <begin position="1029"/>
        <end position="1056"/>
    </location>
</feature>
<dbReference type="Pfam" id="PF00160">
    <property type="entry name" value="Pro_isomerase"/>
    <property type="match status" value="1"/>
</dbReference>
<evidence type="ECO:0000313" key="7">
    <source>
        <dbReference type="EMBL" id="KAG8443477.1"/>
    </source>
</evidence>
<gene>
    <name evidence="7" type="ORF">GDO86_012031</name>
</gene>
<feature type="compositionally biased region" description="Basic residues" evidence="5">
    <location>
        <begin position="919"/>
        <end position="961"/>
    </location>
</feature>
<comment type="caution">
    <text evidence="7">The sequence shown here is derived from an EMBL/GenBank/DDBJ whole genome shotgun (WGS) entry which is preliminary data.</text>
</comment>
<proteinExistence type="predicted"/>
<feature type="compositionally biased region" description="Basic and acidic residues" evidence="5">
    <location>
        <begin position="790"/>
        <end position="807"/>
    </location>
</feature>
<dbReference type="GO" id="GO:0016018">
    <property type="term" value="F:cyclosporin A binding"/>
    <property type="evidence" value="ECO:0007669"/>
    <property type="project" value="TreeGrafter"/>
</dbReference>
<dbReference type="SUPFAM" id="SSF50891">
    <property type="entry name" value="Cyclophilin-like"/>
    <property type="match status" value="1"/>
</dbReference>
<dbReference type="FunFam" id="2.40.100.10:FF:000005">
    <property type="entry name" value="Peptidyl-prolyl cis-trans isomerase G"/>
    <property type="match status" value="1"/>
</dbReference>
<dbReference type="InterPro" id="IPR029000">
    <property type="entry name" value="Cyclophilin-like_dom_sf"/>
</dbReference>
<feature type="compositionally biased region" description="Low complexity" evidence="5">
    <location>
        <begin position="199"/>
        <end position="218"/>
    </location>
</feature>
<protein>
    <recommendedName>
        <fullName evidence="2">peptidylprolyl isomerase</fullName>
        <ecNumber evidence="2">5.2.1.8</ecNumber>
    </recommendedName>
</protein>
<evidence type="ECO:0000256" key="5">
    <source>
        <dbReference type="SAM" id="MobiDB-lite"/>
    </source>
</evidence>
<feature type="compositionally biased region" description="Polar residues" evidence="5">
    <location>
        <begin position="1084"/>
        <end position="1101"/>
    </location>
</feature>
<feature type="compositionally biased region" description="Basic and acidic residues" evidence="5">
    <location>
        <begin position="1310"/>
        <end position="1330"/>
    </location>
</feature>
<feature type="compositionally biased region" description="Basic residues" evidence="5">
    <location>
        <begin position="1268"/>
        <end position="1277"/>
    </location>
</feature>
<feature type="compositionally biased region" description="Basic residues" evidence="5">
    <location>
        <begin position="428"/>
        <end position="456"/>
    </location>
</feature>
<dbReference type="PRINTS" id="PR00153">
    <property type="entry name" value="CSAPPISMRASE"/>
</dbReference>
<feature type="compositionally biased region" description="Basic and acidic residues" evidence="5">
    <location>
        <begin position="713"/>
        <end position="735"/>
    </location>
</feature>
<dbReference type="PROSITE" id="PS00170">
    <property type="entry name" value="CSA_PPIASE_1"/>
    <property type="match status" value="1"/>
</dbReference>
<feature type="compositionally biased region" description="Basic residues" evidence="5">
    <location>
        <begin position="331"/>
        <end position="347"/>
    </location>
</feature>
<accession>A0A8T2JIW8</accession>
<feature type="compositionally biased region" description="Basic and acidic residues" evidence="5">
    <location>
        <begin position="765"/>
        <end position="776"/>
    </location>
</feature>
<evidence type="ECO:0000256" key="1">
    <source>
        <dbReference type="ARBA" id="ARBA00000971"/>
    </source>
</evidence>